<keyword evidence="1" id="KW-1133">Transmembrane helix</keyword>
<dbReference type="KEGG" id="mcob:NCTC10184_00023"/>
<keyword evidence="1" id="KW-0812">Transmembrane</keyword>
<organism evidence="2 3">
    <name type="scientific">Mycoplasmopsis columbinasalis</name>
    <dbReference type="NCBI Taxonomy" id="114880"/>
    <lineage>
        <taxon>Bacteria</taxon>
        <taxon>Bacillati</taxon>
        <taxon>Mycoplasmatota</taxon>
        <taxon>Mycoplasmoidales</taxon>
        <taxon>Metamycoplasmataceae</taxon>
        <taxon>Mycoplasmopsis</taxon>
    </lineage>
</organism>
<name>A0A449B9F5_9BACT</name>
<dbReference type="AlphaFoldDB" id="A0A449B9F5"/>
<evidence type="ECO:0008006" key="4">
    <source>
        <dbReference type="Google" id="ProtNLM"/>
    </source>
</evidence>
<sequence length="162" mass="18458">MPNFKQRIVESFTLKRLFYLLGVTVVAIGLGVLTYLLNSNKVLVNKSKYSHSRVISDTLTVLGSILILGALLGIIFNSKFFANAFFKFKNRKEDARIRGLLDEARLKKQTEVRKLKVKTLERQLNDQTQARLTQTRLSNFPYYLTILVGLIFVCIGIPFALT</sequence>
<feature type="transmembrane region" description="Helical" evidence="1">
    <location>
        <begin position="58"/>
        <end position="82"/>
    </location>
</feature>
<reference evidence="2 3" key="1">
    <citation type="submission" date="2019-01" db="EMBL/GenBank/DDBJ databases">
        <authorList>
            <consortium name="Pathogen Informatics"/>
        </authorList>
    </citation>
    <scope>NUCLEOTIDE SEQUENCE [LARGE SCALE GENOMIC DNA]</scope>
    <source>
        <strain evidence="2 3">NCTC10184</strain>
    </source>
</reference>
<proteinExistence type="predicted"/>
<accession>A0A449B9F5</accession>
<gene>
    <name evidence="2" type="ORF">NCTC10184_00023</name>
</gene>
<feature type="transmembrane region" description="Helical" evidence="1">
    <location>
        <begin position="17"/>
        <end position="38"/>
    </location>
</feature>
<protein>
    <recommendedName>
        <fullName evidence="4">DUF3899 domain-containing protein</fullName>
    </recommendedName>
</protein>
<dbReference type="EMBL" id="LR215043">
    <property type="protein sequence ID" value="VEU77811.1"/>
    <property type="molecule type" value="Genomic_DNA"/>
</dbReference>
<evidence type="ECO:0000313" key="2">
    <source>
        <dbReference type="EMBL" id="VEU77811.1"/>
    </source>
</evidence>
<evidence type="ECO:0000256" key="1">
    <source>
        <dbReference type="SAM" id="Phobius"/>
    </source>
</evidence>
<dbReference type="RefSeq" id="WP_129622676.1">
    <property type="nucleotide sequence ID" value="NZ_LR215043.1"/>
</dbReference>
<evidence type="ECO:0000313" key="3">
    <source>
        <dbReference type="Proteomes" id="UP000290876"/>
    </source>
</evidence>
<keyword evidence="1" id="KW-0472">Membrane</keyword>
<dbReference type="Proteomes" id="UP000290876">
    <property type="component" value="Chromosome"/>
</dbReference>
<feature type="transmembrane region" description="Helical" evidence="1">
    <location>
        <begin position="140"/>
        <end position="161"/>
    </location>
</feature>
<keyword evidence="3" id="KW-1185">Reference proteome</keyword>